<comment type="similarity">
    <text evidence="5">Belongs to the BCD1 family.</text>
</comment>
<dbReference type="Proteomes" id="UP001642406">
    <property type="component" value="Unassembled WGS sequence"/>
</dbReference>
<dbReference type="InterPro" id="IPR051639">
    <property type="entry name" value="BCD1"/>
</dbReference>
<feature type="compositionally biased region" description="Acidic residues" evidence="7">
    <location>
        <begin position="484"/>
        <end position="496"/>
    </location>
</feature>
<dbReference type="InterPro" id="IPR057721">
    <property type="entry name" value="BCD1_alpha/beta"/>
</dbReference>
<keyword evidence="10" id="KW-1185">Reference proteome</keyword>
<protein>
    <submittedName>
        <fullName evidence="9">Box C/D snoRNA accumulation</fullName>
    </submittedName>
</protein>
<evidence type="ECO:0000256" key="4">
    <source>
        <dbReference type="ARBA" id="ARBA00049598"/>
    </source>
</evidence>
<comment type="function">
    <text evidence="4">Required for box C/D snoRNAs accumulation involved in snoRNA processing, snoRNA transport to the nucleolus and ribosome biogenesis.</text>
</comment>
<evidence type="ECO:0000256" key="6">
    <source>
        <dbReference type="PROSITE-ProRule" id="PRU00453"/>
    </source>
</evidence>
<keyword evidence="1" id="KW-0479">Metal-binding</keyword>
<dbReference type="PANTHER" id="PTHR13483">
    <property type="entry name" value="BOX C_D SNORNA PROTEIN 1-RELATED"/>
    <property type="match status" value="1"/>
</dbReference>
<evidence type="ECO:0000313" key="10">
    <source>
        <dbReference type="Proteomes" id="UP001642406"/>
    </source>
</evidence>
<feature type="compositionally biased region" description="Basic and acidic residues" evidence="7">
    <location>
        <begin position="444"/>
        <end position="453"/>
    </location>
</feature>
<feature type="region of interest" description="Disordered" evidence="7">
    <location>
        <begin position="108"/>
        <end position="137"/>
    </location>
</feature>
<evidence type="ECO:0000256" key="2">
    <source>
        <dbReference type="ARBA" id="ARBA00022771"/>
    </source>
</evidence>
<dbReference type="SUPFAM" id="SSF144232">
    <property type="entry name" value="HIT/MYND zinc finger-like"/>
    <property type="match status" value="1"/>
</dbReference>
<feature type="compositionally biased region" description="Acidic residues" evidence="7">
    <location>
        <begin position="513"/>
        <end position="544"/>
    </location>
</feature>
<proteinExistence type="inferred from homology"/>
<dbReference type="PROSITE" id="PS51083">
    <property type="entry name" value="ZF_HIT"/>
    <property type="match status" value="1"/>
</dbReference>
<evidence type="ECO:0000256" key="1">
    <source>
        <dbReference type="ARBA" id="ARBA00022723"/>
    </source>
</evidence>
<dbReference type="CDD" id="cd23024">
    <property type="entry name" value="zf-HIT_ZNHIT2-3"/>
    <property type="match status" value="1"/>
</dbReference>
<dbReference type="PANTHER" id="PTHR13483:SF11">
    <property type="entry name" value="ZINC FINGER HIT DOMAIN-CONTAINING PROTEIN 3"/>
    <property type="match status" value="1"/>
</dbReference>
<comment type="caution">
    <text evidence="9">The sequence shown here is derived from an EMBL/GenBank/DDBJ whole genome shotgun (WGS) entry which is preliminary data.</text>
</comment>
<sequence length="582" mass="63747">METTPSDPLLTTLCSVCRTNPPRYKCPRCNLPYCSVPCNRRHRARAGCSGIRDVTVFVPRNRLCTAAGIDRDYNFLQGIDVARASAVKHVVDERRVLRQNDVKARVLGEEEEPEESNDNKRRWQKGPKGLHKKESGPALVRHWQGEELVFSPARRALAQGGGDEAAGQGNNNNSSSSLRVRGLCRRDGIELLGAPRGFVRQRENNTTVATTTTQTPGGGKVSEVHLHWQVEWLLHEGGDNTEAGESDGANTKPTRILRRVLDNVPLYKAHAALPAAETKMTNSLVDEVDEEAEAQRKQKQRQKQQQQQLQQAKKRPRAATAPFANAFFFADSVQDEASGVWLPTMVVDLDKMDKAEEDDEAARAARDQFAFYLLRPRVSGVVHHAQAKELIPIDVADTLATALPGRSVLEFPTIYVLPKSKTAAQTLPAGHVLGSTERRVIELPVEVTHEKNGRRGGGNGPLKRGQMGGDKNARSAKKLKTADGEDEDEDVDDADIEAAAAELESETSSSGEDSSDEEEDSESGEEEEDENDEEESEKEEEESGPNDLPALTPNGLGSGTVPADGKPKLVVYDSWSEGSDDE</sequence>
<organism evidence="9 10">
    <name type="scientific">Sporothrix bragantina</name>
    <dbReference type="NCBI Taxonomy" id="671064"/>
    <lineage>
        <taxon>Eukaryota</taxon>
        <taxon>Fungi</taxon>
        <taxon>Dikarya</taxon>
        <taxon>Ascomycota</taxon>
        <taxon>Pezizomycotina</taxon>
        <taxon>Sordariomycetes</taxon>
        <taxon>Sordariomycetidae</taxon>
        <taxon>Ophiostomatales</taxon>
        <taxon>Ophiostomataceae</taxon>
        <taxon>Sporothrix</taxon>
    </lineage>
</organism>
<feature type="compositionally biased region" description="Basic residues" evidence="7">
    <location>
        <begin position="122"/>
        <end position="131"/>
    </location>
</feature>
<gene>
    <name evidence="9" type="primary">BCD1</name>
    <name evidence="9" type="ORF">SBRCBS47491_004134</name>
</gene>
<evidence type="ECO:0000259" key="8">
    <source>
        <dbReference type="PROSITE" id="PS51083"/>
    </source>
</evidence>
<feature type="compositionally biased region" description="Low complexity" evidence="7">
    <location>
        <begin position="165"/>
        <end position="177"/>
    </location>
</feature>
<dbReference type="EMBL" id="CAWUHC010000030">
    <property type="protein sequence ID" value="CAK7220280.1"/>
    <property type="molecule type" value="Genomic_DNA"/>
</dbReference>
<evidence type="ECO:0000256" key="3">
    <source>
        <dbReference type="ARBA" id="ARBA00022833"/>
    </source>
</evidence>
<evidence type="ECO:0000313" key="9">
    <source>
        <dbReference type="EMBL" id="CAK7220280.1"/>
    </source>
</evidence>
<dbReference type="Pfam" id="PF04438">
    <property type="entry name" value="zf-HIT"/>
    <property type="match status" value="1"/>
</dbReference>
<accession>A0ABP0BMG0</accession>
<feature type="region of interest" description="Disordered" evidence="7">
    <location>
        <begin position="159"/>
        <end position="178"/>
    </location>
</feature>
<dbReference type="Pfam" id="PF25790">
    <property type="entry name" value="BCD1"/>
    <property type="match status" value="1"/>
</dbReference>
<keyword evidence="3" id="KW-0862">Zinc</keyword>
<keyword evidence="2 6" id="KW-0863">Zinc-finger</keyword>
<feature type="region of interest" description="Disordered" evidence="7">
    <location>
        <begin position="444"/>
        <end position="582"/>
    </location>
</feature>
<feature type="region of interest" description="Disordered" evidence="7">
    <location>
        <begin position="287"/>
        <end position="318"/>
    </location>
</feature>
<feature type="domain" description="HIT-type" evidence="8">
    <location>
        <begin position="14"/>
        <end position="48"/>
    </location>
</feature>
<reference evidence="9 10" key="1">
    <citation type="submission" date="2024-01" db="EMBL/GenBank/DDBJ databases">
        <authorList>
            <person name="Allen C."/>
            <person name="Tagirdzhanova G."/>
        </authorList>
    </citation>
    <scope>NUCLEOTIDE SEQUENCE [LARGE SCALE GENOMIC DNA]</scope>
</reference>
<dbReference type="Gene3D" id="3.30.60.190">
    <property type="match status" value="1"/>
</dbReference>
<evidence type="ECO:0000256" key="5">
    <source>
        <dbReference type="ARBA" id="ARBA00049654"/>
    </source>
</evidence>
<evidence type="ECO:0000256" key="7">
    <source>
        <dbReference type="SAM" id="MobiDB-lite"/>
    </source>
</evidence>
<dbReference type="InterPro" id="IPR007529">
    <property type="entry name" value="Znf_HIT"/>
</dbReference>
<name>A0ABP0BMG0_9PEZI</name>
<feature type="compositionally biased region" description="Low complexity" evidence="7">
    <location>
        <begin position="497"/>
        <end position="512"/>
    </location>
</feature>